<comment type="function">
    <text evidence="8">Forms a fork protection complex (FPC) with TOF1 and which is required for chromosome segregation during meiosis and DNA damage repair. FPC coordinates leading and lagging strand synthesis and moves with the replication fork. FPC stabilizes replication forks in a configuration that is recognized by replication checkpoint sensors.</text>
</comment>
<feature type="domain" description="Chromosome segregation in meiosis protein 3" evidence="11">
    <location>
        <begin position="75"/>
        <end position="157"/>
    </location>
</feature>
<feature type="region of interest" description="Disordered" evidence="10">
    <location>
        <begin position="1"/>
        <end position="21"/>
    </location>
</feature>
<comment type="similarity">
    <text evidence="2 9">Belongs to the CSM3 family.</text>
</comment>
<comment type="function">
    <text evidence="9">Plays an important role in the control of DNA replication and the maintenance of replication fork stability.</text>
</comment>
<evidence type="ECO:0000256" key="3">
    <source>
        <dbReference type="ARBA" id="ARBA00011217"/>
    </source>
</evidence>
<dbReference type="PANTHER" id="PTHR13220:SF11">
    <property type="entry name" value="TIMELESS-INTERACTING PROTEIN"/>
    <property type="match status" value="1"/>
</dbReference>
<comment type="caution">
    <text evidence="12">The sequence shown here is derived from an EMBL/GenBank/DDBJ whole genome shotgun (WGS) entry which is preliminary data.</text>
</comment>
<dbReference type="OrthoDB" id="437078at2759"/>
<dbReference type="Pfam" id="PF07962">
    <property type="entry name" value="Swi3"/>
    <property type="match status" value="1"/>
</dbReference>
<evidence type="ECO:0000256" key="2">
    <source>
        <dbReference type="ARBA" id="ARBA00006075"/>
    </source>
</evidence>
<evidence type="ECO:0000313" key="12">
    <source>
        <dbReference type="EMBL" id="PKX99899.1"/>
    </source>
</evidence>
<dbReference type="GO" id="GO:0043111">
    <property type="term" value="P:replication fork arrest"/>
    <property type="evidence" value="ECO:0007669"/>
    <property type="project" value="TreeGrafter"/>
</dbReference>
<feature type="compositionally biased region" description="Acidic residues" evidence="10">
    <location>
        <begin position="241"/>
        <end position="257"/>
    </location>
</feature>
<dbReference type="PANTHER" id="PTHR13220">
    <property type="entry name" value="TIMELESS INTERACTING-RELATED"/>
    <property type="match status" value="1"/>
</dbReference>
<evidence type="ECO:0000256" key="8">
    <source>
        <dbReference type="ARBA" id="ARBA00025496"/>
    </source>
</evidence>
<evidence type="ECO:0000256" key="1">
    <source>
        <dbReference type="ARBA" id="ARBA00004123"/>
    </source>
</evidence>
<keyword evidence="5" id="KW-0236">DNA replication inhibitor</keyword>
<proteinExistence type="inferred from homology"/>
<dbReference type="RefSeq" id="XP_024688494.1">
    <property type="nucleotide sequence ID" value="XM_024839142.1"/>
</dbReference>
<dbReference type="VEuPathDB" id="FungiDB:P168DRAFT_307819"/>
<organism evidence="12 13">
    <name type="scientific">Aspergillus campestris (strain IBT 28561)</name>
    <dbReference type="NCBI Taxonomy" id="1392248"/>
    <lineage>
        <taxon>Eukaryota</taxon>
        <taxon>Fungi</taxon>
        <taxon>Dikarya</taxon>
        <taxon>Ascomycota</taxon>
        <taxon>Pezizomycotina</taxon>
        <taxon>Eurotiomycetes</taxon>
        <taxon>Eurotiomycetidae</taxon>
        <taxon>Eurotiales</taxon>
        <taxon>Aspergillaceae</taxon>
        <taxon>Aspergillus</taxon>
        <taxon>Aspergillus subgen. Circumdati</taxon>
    </lineage>
</organism>
<keyword evidence="7 9" id="KW-0131">Cell cycle</keyword>
<feature type="region of interest" description="Disordered" evidence="10">
    <location>
        <begin position="189"/>
        <end position="287"/>
    </location>
</feature>
<feature type="region of interest" description="Disordered" evidence="10">
    <location>
        <begin position="35"/>
        <end position="54"/>
    </location>
</feature>
<evidence type="ECO:0000256" key="10">
    <source>
        <dbReference type="SAM" id="MobiDB-lite"/>
    </source>
</evidence>
<dbReference type="EMBL" id="MSFM01000017">
    <property type="protein sequence ID" value="PKX99899.1"/>
    <property type="molecule type" value="Genomic_DNA"/>
</dbReference>
<feature type="compositionally biased region" description="Basic and acidic residues" evidence="10">
    <location>
        <begin position="200"/>
        <end position="213"/>
    </location>
</feature>
<keyword evidence="13" id="KW-1185">Reference proteome</keyword>
<sequence length="287" mass="31867">MARSDNPGIQRGDPSPDHLGDDLFAYDDMDAILNDAPAPTNNDRAMSPAEANGSGLGLGLDEEVKISKQRQPVAKLDETRLLSQAGIPKLRLRAKRKLHFKGKGHEFSDAARLLNFYQLWLDDLYPRAKFADGLAMIEKLGHSKRLRTMRKEWIEEERPKSQSADDDDDVLAIKLPDMISEIGARLNGATSASAHPPDSTGHELQSEMQRRSEQQSPADDPVRDHFVPEEYTGMDTAGQDAPDDDELDALLREEEENMATTESAPAGSKAPQRDADEFDFMDDLDVI</sequence>
<feature type="compositionally biased region" description="Acidic residues" evidence="10">
    <location>
        <begin position="276"/>
        <end position="287"/>
    </location>
</feature>
<comment type="subunit">
    <text evidence="3">Component of the fork protection complex (FPC) consisting of TOF1 and CSM3.</text>
</comment>
<protein>
    <recommendedName>
        <fullName evidence="9">Chromosome segregation in meiosis protein</fullName>
    </recommendedName>
</protein>
<evidence type="ECO:0000256" key="7">
    <source>
        <dbReference type="ARBA" id="ARBA00023306"/>
    </source>
</evidence>
<name>A0A2I1CQJ9_ASPC2</name>
<dbReference type="GO" id="GO:0000076">
    <property type="term" value="P:DNA replication checkpoint signaling"/>
    <property type="evidence" value="ECO:0007669"/>
    <property type="project" value="UniProtKB-UniRule"/>
</dbReference>
<reference evidence="12" key="1">
    <citation type="submission" date="2016-12" db="EMBL/GenBank/DDBJ databases">
        <title>The genomes of Aspergillus section Nigri reveals drivers in fungal speciation.</title>
        <authorList>
            <consortium name="DOE Joint Genome Institute"/>
            <person name="Vesth T.C."/>
            <person name="Nybo J."/>
            <person name="Theobald S."/>
            <person name="Brandl J."/>
            <person name="Frisvad J.C."/>
            <person name="Nielsen K.F."/>
            <person name="Lyhne E.K."/>
            <person name="Kogle M.E."/>
            <person name="Kuo A."/>
            <person name="Riley R."/>
            <person name="Clum A."/>
            <person name="Nolan M."/>
            <person name="Lipzen A."/>
            <person name="Salamov A."/>
            <person name="Henrissat B."/>
            <person name="Wiebenga A."/>
            <person name="De vries R.P."/>
            <person name="Grigoriev I.V."/>
            <person name="Mortensen U.H."/>
            <person name="Andersen M.R."/>
            <person name="Baker S.E."/>
        </authorList>
    </citation>
    <scope>NUCLEOTIDE SEQUENCE</scope>
    <source>
        <strain evidence="12">IBT 28561</strain>
    </source>
</reference>
<comment type="subcellular location">
    <subcellularLocation>
        <location evidence="1 9">Nucleus</location>
    </subcellularLocation>
</comment>
<dbReference type="AlphaFoldDB" id="A0A2I1CQJ9"/>
<evidence type="ECO:0000256" key="4">
    <source>
        <dbReference type="ARBA" id="ARBA00022763"/>
    </source>
</evidence>
<keyword evidence="4 9" id="KW-0227">DNA damage</keyword>
<evidence type="ECO:0000256" key="6">
    <source>
        <dbReference type="ARBA" id="ARBA00023242"/>
    </source>
</evidence>
<evidence type="ECO:0000256" key="9">
    <source>
        <dbReference type="RuleBase" id="RU366049"/>
    </source>
</evidence>
<accession>A0A2I1CQJ9</accession>
<dbReference type="GO" id="GO:0031297">
    <property type="term" value="P:replication fork processing"/>
    <property type="evidence" value="ECO:0007669"/>
    <property type="project" value="UniProtKB-UniRule"/>
</dbReference>
<dbReference type="InterPro" id="IPR012923">
    <property type="entry name" value="Csm3"/>
</dbReference>
<evidence type="ECO:0000256" key="5">
    <source>
        <dbReference type="ARBA" id="ARBA00022880"/>
    </source>
</evidence>
<evidence type="ECO:0000313" key="13">
    <source>
        <dbReference type="Proteomes" id="UP000234254"/>
    </source>
</evidence>
<evidence type="ECO:0000259" key="11">
    <source>
        <dbReference type="Pfam" id="PF07962"/>
    </source>
</evidence>
<dbReference type="GeneID" id="36546666"/>
<gene>
    <name evidence="12" type="ORF">P168DRAFT_307819</name>
</gene>
<dbReference type="InterPro" id="IPR040038">
    <property type="entry name" value="TIPIN/Csm3/Swi3"/>
</dbReference>
<keyword evidence="6 9" id="KW-0539">Nucleus</keyword>
<dbReference type="GO" id="GO:0031298">
    <property type="term" value="C:replication fork protection complex"/>
    <property type="evidence" value="ECO:0007669"/>
    <property type="project" value="TreeGrafter"/>
</dbReference>
<dbReference type="Proteomes" id="UP000234254">
    <property type="component" value="Unassembled WGS sequence"/>
</dbReference>
<dbReference type="GO" id="GO:0006974">
    <property type="term" value="P:DNA damage response"/>
    <property type="evidence" value="ECO:0007669"/>
    <property type="project" value="UniProtKB-KW"/>
</dbReference>
<dbReference type="GO" id="GO:0003677">
    <property type="term" value="F:DNA binding"/>
    <property type="evidence" value="ECO:0007669"/>
    <property type="project" value="TreeGrafter"/>
</dbReference>